<keyword evidence="2" id="KW-0732">Signal</keyword>
<organism evidence="3 4">
    <name type="scientific">Vitrella brassicaformis (strain CCMP3155)</name>
    <dbReference type="NCBI Taxonomy" id="1169540"/>
    <lineage>
        <taxon>Eukaryota</taxon>
        <taxon>Sar</taxon>
        <taxon>Alveolata</taxon>
        <taxon>Colpodellida</taxon>
        <taxon>Vitrellaceae</taxon>
        <taxon>Vitrella</taxon>
    </lineage>
</organism>
<evidence type="ECO:0000313" key="3">
    <source>
        <dbReference type="EMBL" id="CEM12848.1"/>
    </source>
</evidence>
<dbReference type="EMBL" id="CDMY01000437">
    <property type="protein sequence ID" value="CEM12848.1"/>
    <property type="molecule type" value="Genomic_DNA"/>
</dbReference>
<sequence length="419" mass="47617">MLSSAVMPQFFFVVVFCLSNAAWAASCGRRRVDIVPGVIAMFHGPNDTDGSFLEDKEFQLSPTIKGDRMCTPVEYLKDLCSDGSAWDRQLGEKRAMLRERSLKKLRKEMNRGHSLVKNAAKRIKQLDEKVMKLKVQKFQLELNWAYKKMELEVEKDRLDKHIEHLDASVNQIGPTVLKALEEFEDVAKDNDKLMKVYRKSLEDVRKLIAKLLREKKSIVAKREKLDNKLSKEQTAFQKKKDALDKAISDENTKVAALTTKKLEVENTAESSGYLYDLESQWNSEKQENVTTELPALTEDDIIKRKKFGIITWTTDTAEWVPPNCIKELKAPFERNESVNASKTNIKVLADNVDKIGEECTLSKSNPCGKFFGKQYLECVPTLLSELEALTQQSGKHPKAARFFTGGEKGKCCAPEIKRG</sequence>
<dbReference type="Proteomes" id="UP000041254">
    <property type="component" value="Unassembled WGS sequence"/>
</dbReference>
<name>A0A0G4FHE6_VITBC</name>
<evidence type="ECO:0000256" key="1">
    <source>
        <dbReference type="SAM" id="Coils"/>
    </source>
</evidence>
<protein>
    <submittedName>
        <fullName evidence="3">Uncharacterized protein</fullName>
    </submittedName>
</protein>
<evidence type="ECO:0000256" key="2">
    <source>
        <dbReference type="SAM" id="SignalP"/>
    </source>
</evidence>
<evidence type="ECO:0000313" key="4">
    <source>
        <dbReference type="Proteomes" id="UP000041254"/>
    </source>
</evidence>
<keyword evidence="1" id="KW-0175">Coiled coil</keyword>
<accession>A0A0G4FHE6</accession>
<dbReference type="VEuPathDB" id="CryptoDB:Vbra_4451"/>
<feature type="signal peptide" evidence="2">
    <location>
        <begin position="1"/>
        <end position="24"/>
    </location>
</feature>
<dbReference type="PhylomeDB" id="A0A0G4FHE6"/>
<gene>
    <name evidence="3" type="ORF">Vbra_4451</name>
</gene>
<dbReference type="InParanoid" id="A0A0G4FHE6"/>
<reference evidence="3" key="1">
    <citation type="submission" date="2014-11" db="EMBL/GenBank/DDBJ databases">
        <authorList>
            <person name="Zhu J."/>
            <person name="Qi W."/>
            <person name="Song R."/>
        </authorList>
    </citation>
    <scope>NUCLEOTIDE SEQUENCE [LARGE SCALE GENOMIC DNA]</scope>
</reference>
<keyword evidence="4" id="KW-1185">Reference proteome</keyword>
<feature type="coiled-coil region" evidence="1">
    <location>
        <begin position="194"/>
        <end position="228"/>
    </location>
</feature>
<feature type="chain" id="PRO_5005189323" evidence="2">
    <location>
        <begin position="25"/>
        <end position="419"/>
    </location>
</feature>
<dbReference type="AlphaFoldDB" id="A0A0G4FHE6"/>
<feature type="coiled-coil region" evidence="1">
    <location>
        <begin position="116"/>
        <end position="168"/>
    </location>
</feature>
<proteinExistence type="predicted"/>